<dbReference type="SUPFAM" id="SSF51556">
    <property type="entry name" value="Metallo-dependent hydrolases"/>
    <property type="match status" value="1"/>
</dbReference>
<dbReference type="Gene3D" id="3.20.20.140">
    <property type="entry name" value="Metal-dependent hydrolases"/>
    <property type="match status" value="1"/>
</dbReference>
<protein>
    <submittedName>
        <fullName evidence="2">N-substituted formamide deformylase</fullName>
        <ecNumber evidence="2">3.5.1.91</ecNumber>
    </submittedName>
</protein>
<dbReference type="InterPro" id="IPR033932">
    <property type="entry name" value="YtcJ-like"/>
</dbReference>
<dbReference type="InterPro" id="IPR011059">
    <property type="entry name" value="Metal-dep_hydrolase_composite"/>
</dbReference>
<evidence type="ECO:0000313" key="2">
    <source>
        <dbReference type="EMBL" id="AZG44439.1"/>
    </source>
</evidence>
<dbReference type="EMBL" id="CP033972">
    <property type="protein sequence ID" value="AZG44439.1"/>
    <property type="molecule type" value="Genomic_DNA"/>
</dbReference>
<dbReference type="SUPFAM" id="SSF51338">
    <property type="entry name" value="Composite domain of metallo-dependent hydrolases"/>
    <property type="match status" value="1"/>
</dbReference>
<dbReference type="RefSeq" id="WP_124707307.1">
    <property type="nucleotide sequence ID" value="NZ_CP033972.1"/>
</dbReference>
<dbReference type="AlphaFoldDB" id="A0A3G8JIY6"/>
<dbReference type="OrthoDB" id="3238066at2"/>
<dbReference type="KEGG" id="gom:D7316_01025"/>
<name>A0A3G8JIY6_9ACTN</name>
<feature type="domain" description="Amidohydrolase 3" evidence="1">
    <location>
        <begin position="46"/>
        <end position="536"/>
    </location>
</feature>
<dbReference type="EC" id="3.5.1.91" evidence="2"/>
<dbReference type="Gene3D" id="3.10.310.70">
    <property type="match status" value="1"/>
</dbReference>
<organism evidence="2 3">
    <name type="scientific">Gordonia insulae</name>
    <dbReference type="NCBI Taxonomy" id="2420509"/>
    <lineage>
        <taxon>Bacteria</taxon>
        <taxon>Bacillati</taxon>
        <taxon>Actinomycetota</taxon>
        <taxon>Actinomycetes</taxon>
        <taxon>Mycobacteriales</taxon>
        <taxon>Gordoniaceae</taxon>
        <taxon>Gordonia</taxon>
    </lineage>
</organism>
<dbReference type="PANTHER" id="PTHR22642:SF2">
    <property type="entry name" value="PROTEIN LONG AFTER FAR-RED 3"/>
    <property type="match status" value="1"/>
</dbReference>
<evidence type="ECO:0000313" key="3">
    <source>
        <dbReference type="Proteomes" id="UP000271469"/>
    </source>
</evidence>
<sequence length="546" mass="57741">MTTELLLGGVVYSPAAPDATAMAVTDGTVVWVGSDDVGRALHPDAQITDLHGRFVAPGFVDSHVHLTSTGLGLAGLTLNDATDRSDCLRRVAEFAAVTDEGELIWGLGWDDSAWQGVDPDEGRYPTTSEIDAVVGTLPVYLARIDEHSAVASTALRRLVPDLADAVGHHPEEPLVAEAHHLVRGAARQLVTAAQRTRAQRRALDLAAAHGVVAVHENGGPDISGLDDFLSLADLEHPVEVRRYWGQAVETAEHARELLAISRADALAGDLFIDGAIGSHTAWLTSPYTDEPGHTGISYLDYETIRDHIRACTEIGVQAGFHVIGDAATESVVAAFDELATQLGTPALARCVHRLEHAEMVSVAQAAVLARCGVVASMQPLFDAEWGGPGDLYEQRLGPERAAGLNNFAAHAREGLALSFSSDAPVTPIDPWSSIRAAVHHHQPRNAISARGAFAAATRGGWRAAGINDGLTGTLVPGAPASYAVFDIDDLVVAGSHASVQRWSTDPRSRVPALPDLAPEARLPRCVRTVHRDRVVFDAGILDGGPA</sequence>
<dbReference type="Pfam" id="PF07969">
    <property type="entry name" value="Amidohydro_3"/>
    <property type="match status" value="1"/>
</dbReference>
<dbReference type="InterPro" id="IPR013108">
    <property type="entry name" value="Amidohydro_3"/>
</dbReference>
<evidence type="ECO:0000259" key="1">
    <source>
        <dbReference type="Pfam" id="PF07969"/>
    </source>
</evidence>
<keyword evidence="3" id="KW-1185">Reference proteome</keyword>
<proteinExistence type="predicted"/>
<keyword evidence="2" id="KW-0378">Hydrolase</keyword>
<reference evidence="2 3" key="1">
    <citation type="submission" date="2018-11" db="EMBL/GenBank/DDBJ databases">
        <title>Gordonia insulae sp. nov., isolated from an island soil.</title>
        <authorList>
            <person name="Kim Y.S."/>
            <person name="Kim S.B."/>
        </authorList>
    </citation>
    <scope>NUCLEOTIDE SEQUENCE [LARGE SCALE GENOMIC DNA]</scope>
    <source>
        <strain evidence="2 3">MMS17-SY073</strain>
    </source>
</reference>
<dbReference type="InterPro" id="IPR032466">
    <property type="entry name" value="Metal_Hydrolase"/>
</dbReference>
<dbReference type="GO" id="GO:0016810">
    <property type="term" value="F:hydrolase activity, acting on carbon-nitrogen (but not peptide) bonds"/>
    <property type="evidence" value="ECO:0007669"/>
    <property type="project" value="InterPro"/>
</dbReference>
<dbReference type="Gene3D" id="2.30.40.10">
    <property type="entry name" value="Urease, subunit C, domain 1"/>
    <property type="match status" value="1"/>
</dbReference>
<dbReference type="Proteomes" id="UP000271469">
    <property type="component" value="Chromosome"/>
</dbReference>
<accession>A0A3G8JIY6</accession>
<dbReference type="PANTHER" id="PTHR22642">
    <property type="entry name" value="IMIDAZOLONEPROPIONASE"/>
    <property type="match status" value="1"/>
</dbReference>
<dbReference type="CDD" id="cd01300">
    <property type="entry name" value="YtcJ_like"/>
    <property type="match status" value="1"/>
</dbReference>
<gene>
    <name evidence="2" type="primary">nfdA_1</name>
    <name evidence="2" type="ORF">D7316_01025</name>
</gene>